<evidence type="ECO:0000313" key="7">
    <source>
        <dbReference type="EMBL" id="QGW78853.1"/>
    </source>
</evidence>
<dbReference type="GO" id="GO:0008173">
    <property type="term" value="F:RNA methyltransferase activity"/>
    <property type="evidence" value="ECO:0007669"/>
    <property type="project" value="InterPro"/>
</dbReference>
<evidence type="ECO:0000256" key="3">
    <source>
        <dbReference type="ARBA" id="ARBA00022679"/>
    </source>
</evidence>
<keyword evidence="3 6" id="KW-0808">Transferase</keyword>
<dbReference type="HOGENOM" id="CLU_095692_1_0_6"/>
<organism evidence="6 8">
    <name type="scientific">Pseudomonas alkylphenolica</name>
    <dbReference type="NCBI Taxonomy" id="237609"/>
    <lineage>
        <taxon>Bacteria</taxon>
        <taxon>Pseudomonadati</taxon>
        <taxon>Pseudomonadota</taxon>
        <taxon>Gammaproteobacteria</taxon>
        <taxon>Pseudomonadales</taxon>
        <taxon>Pseudomonadaceae</taxon>
        <taxon>Pseudomonas</taxon>
    </lineage>
</organism>
<evidence type="ECO:0000313" key="9">
    <source>
        <dbReference type="Proteomes" id="UP000426235"/>
    </source>
</evidence>
<dbReference type="SUPFAM" id="SSF75217">
    <property type="entry name" value="alpha/beta knot"/>
    <property type="match status" value="1"/>
</dbReference>
<dbReference type="Proteomes" id="UP000028931">
    <property type="component" value="Chromosome"/>
</dbReference>
<sequence length="156" mass="17293">MANKRYSCIGLFNPKSAENVGSVMRAAGCYGVNSVFYTGKRYERARDFVTDTKRVHYDIPLIGIDDLQKIIPLGCTPVAVELVDGARPLPEYTHPDRAIYIFGPEDGSLDPSVRAWCEETIYIPTQGCMNLAATVNVVLYDRLAKGLNTRSGPKFK</sequence>
<name>A0A077FIT1_9PSED</name>
<evidence type="ECO:0000313" key="6">
    <source>
        <dbReference type="EMBL" id="AIL63126.1"/>
    </source>
</evidence>
<dbReference type="Proteomes" id="UP000426235">
    <property type="component" value="Chromosome"/>
</dbReference>
<evidence type="ECO:0000256" key="4">
    <source>
        <dbReference type="ARBA" id="ARBA00022691"/>
    </source>
</evidence>
<dbReference type="Gene3D" id="3.40.1280.10">
    <property type="match status" value="1"/>
</dbReference>
<evidence type="ECO:0000256" key="1">
    <source>
        <dbReference type="ARBA" id="ARBA00007228"/>
    </source>
</evidence>
<keyword evidence="9" id="KW-1185">Reference proteome</keyword>
<accession>A0A077FIT1</accession>
<dbReference type="PANTHER" id="PTHR42786">
    <property type="entry name" value="TRNA/RRNA METHYLTRANSFERASE"/>
    <property type="match status" value="1"/>
</dbReference>
<dbReference type="InterPro" id="IPR001537">
    <property type="entry name" value="SpoU_MeTrfase"/>
</dbReference>
<evidence type="ECO:0000256" key="2">
    <source>
        <dbReference type="ARBA" id="ARBA00022603"/>
    </source>
</evidence>
<dbReference type="KEGG" id="palk:PSAKL28_39790"/>
<evidence type="ECO:0000313" key="8">
    <source>
        <dbReference type="Proteomes" id="UP000028931"/>
    </source>
</evidence>
<dbReference type="EMBL" id="CP009048">
    <property type="protein sequence ID" value="AIL63126.1"/>
    <property type="molecule type" value="Genomic_DNA"/>
</dbReference>
<protein>
    <submittedName>
        <fullName evidence="7">TrmH family RNA methyltransferase</fullName>
    </submittedName>
    <submittedName>
        <fullName evidence="6">tRNA/rRNA methyltransferase SpoU</fullName>
    </submittedName>
</protein>
<evidence type="ECO:0000259" key="5">
    <source>
        <dbReference type="Pfam" id="PF00588"/>
    </source>
</evidence>
<keyword evidence="2 6" id="KW-0489">Methyltransferase</keyword>
<dbReference type="EMBL" id="CP046621">
    <property type="protein sequence ID" value="QGW78853.1"/>
    <property type="molecule type" value="Genomic_DNA"/>
</dbReference>
<gene>
    <name evidence="7" type="ORF">GPJ81_19885</name>
    <name evidence="6" type="ORF">PSAKL28_39790</name>
</gene>
<keyword evidence="4" id="KW-0949">S-adenosyl-L-methionine</keyword>
<dbReference type="InterPro" id="IPR029028">
    <property type="entry name" value="Alpha/beta_knot_MTases"/>
</dbReference>
<proteinExistence type="inferred from homology"/>
<dbReference type="GO" id="GO:0005829">
    <property type="term" value="C:cytosol"/>
    <property type="evidence" value="ECO:0007669"/>
    <property type="project" value="TreeGrafter"/>
</dbReference>
<dbReference type="PANTHER" id="PTHR42786:SF6">
    <property type="entry name" value="TRNA_RRNA METHYLTRANSFERASE SPOU TYPE DOMAIN-CONTAINING PROTEIN"/>
    <property type="match status" value="1"/>
</dbReference>
<feature type="domain" description="tRNA/rRNA methyltransferase SpoU type" evidence="5">
    <location>
        <begin position="9"/>
        <end position="140"/>
    </location>
</feature>
<reference evidence="7" key="2">
    <citation type="submission" date="2019-12" db="EMBL/GenBank/DDBJ databases">
        <title>Hybrid Genome Assemblies of two High G+C Isolates from Undergraduate Microbiology Courses.</title>
        <authorList>
            <person name="Ne Ville C.J."/>
            <person name="Enright D."/>
            <person name="Hernandez I."/>
            <person name="Dodsworth J."/>
            <person name="Orwin P.M."/>
        </authorList>
    </citation>
    <scope>NUCLEOTIDE SEQUENCE [LARGE SCALE GENOMIC DNA]</scope>
    <source>
        <strain evidence="7">Neo</strain>
    </source>
</reference>
<dbReference type="eggNOG" id="COG0566">
    <property type="taxonomic scope" value="Bacteria"/>
</dbReference>
<dbReference type="RefSeq" id="WP_038613734.1">
    <property type="nucleotide sequence ID" value="NZ_CP009048.1"/>
</dbReference>
<dbReference type="AlphaFoldDB" id="A0A077FIT1"/>
<dbReference type="GO" id="GO:0002128">
    <property type="term" value="P:tRNA nucleoside ribose methylation"/>
    <property type="evidence" value="ECO:0007669"/>
    <property type="project" value="TreeGrafter"/>
</dbReference>
<dbReference type="OrthoDB" id="4578643at2"/>
<reference evidence="6" key="1">
    <citation type="submission" date="2014-07" db="EMBL/GenBank/DDBJ databases">
        <authorList>
            <person name="Lee K."/>
            <person name="Lim J.Y."/>
            <person name="Hwang I."/>
        </authorList>
    </citation>
    <scope>NUCLEOTIDE SEQUENCE [LARGE SCALE GENOMIC DNA]</scope>
    <source>
        <strain evidence="6">KL28</strain>
    </source>
</reference>
<dbReference type="InterPro" id="IPR029026">
    <property type="entry name" value="tRNA_m1G_MTases_N"/>
</dbReference>
<dbReference type="GO" id="GO:0003723">
    <property type="term" value="F:RNA binding"/>
    <property type="evidence" value="ECO:0007669"/>
    <property type="project" value="InterPro"/>
</dbReference>
<comment type="similarity">
    <text evidence="1">Belongs to the class IV-like SAM-binding methyltransferase superfamily. RNA methyltransferase TrmH family.</text>
</comment>
<dbReference type="Pfam" id="PF00588">
    <property type="entry name" value="SpoU_methylase"/>
    <property type="match status" value="1"/>
</dbReference>
<dbReference type="InterPro" id="IPR004384">
    <property type="entry name" value="RNA_MeTrfase_TrmJ/LasT"/>
</dbReference>
<dbReference type="CDD" id="cd18098">
    <property type="entry name" value="SpoU-like"/>
    <property type="match status" value="1"/>
</dbReference>